<sequence>MISGMISTGSHASFHTISKSKLSTQTSFLEPYSHFSFNTHFPKPSFSLTTHSKSVRTTPIKASATATTVDDLYINAQSFYDLLGISESGTLSEIKKAYKQLARKYHPDVSPPGYTEEYTKRFIQVQEAYETLCDSKSRALYDMDMAGGLDLQTIFSTRKRSRSNEGLNDDRVERKERWQSQLTELIRMSNYNDMKSMSWGAKMRSQKSCRN</sequence>
<keyword evidence="3" id="KW-1185">Reference proteome</keyword>
<dbReference type="PRINTS" id="PR00625">
    <property type="entry name" value="JDOMAIN"/>
</dbReference>
<dbReference type="SUPFAM" id="SSF46565">
    <property type="entry name" value="Chaperone J-domain"/>
    <property type="match status" value="1"/>
</dbReference>
<dbReference type="Proteomes" id="UP001174677">
    <property type="component" value="Chromosome 10"/>
</dbReference>
<dbReference type="InterPro" id="IPR053232">
    <property type="entry name" value="DnaJ_C/III_chloroplastic"/>
</dbReference>
<dbReference type="PROSITE" id="PS00636">
    <property type="entry name" value="DNAJ_1"/>
    <property type="match status" value="1"/>
</dbReference>
<dbReference type="PANTHER" id="PTHR45090">
    <property type="entry name" value="CHAPERONE PROTEIN DNAJ 20 CHLOROPLASTIC"/>
    <property type="match status" value="1"/>
</dbReference>
<dbReference type="InterPro" id="IPR036869">
    <property type="entry name" value="J_dom_sf"/>
</dbReference>
<dbReference type="SMART" id="SM00271">
    <property type="entry name" value="DnaJ"/>
    <property type="match status" value="1"/>
</dbReference>
<dbReference type="PANTHER" id="PTHR45090:SF10">
    <property type="entry name" value="J DOMAIN-CONTAINING PROTEIN"/>
    <property type="match status" value="1"/>
</dbReference>
<evidence type="ECO:0000259" key="1">
    <source>
        <dbReference type="PROSITE" id="PS50076"/>
    </source>
</evidence>
<dbReference type="InterPro" id="IPR001623">
    <property type="entry name" value="DnaJ_domain"/>
</dbReference>
<evidence type="ECO:0000313" key="2">
    <source>
        <dbReference type="EMBL" id="KAJ9169795.1"/>
    </source>
</evidence>
<proteinExistence type="predicted"/>
<feature type="domain" description="J" evidence="1">
    <location>
        <begin position="78"/>
        <end position="145"/>
    </location>
</feature>
<gene>
    <name evidence="2" type="ORF">P3X46_017946</name>
</gene>
<dbReference type="CDD" id="cd06257">
    <property type="entry name" value="DnaJ"/>
    <property type="match status" value="1"/>
</dbReference>
<protein>
    <recommendedName>
        <fullName evidence="1">J domain-containing protein</fullName>
    </recommendedName>
</protein>
<reference evidence="2 3" key="1">
    <citation type="journal article" date="2023" name="Plant Biotechnol. J.">
        <title>Chromosome-level wild Hevea brasiliensis genome provides new tools for genomic-assisted breeding and valuable loci to elevate rubber yield.</title>
        <authorList>
            <person name="Cheng H."/>
            <person name="Song X."/>
            <person name="Hu Y."/>
            <person name="Wu T."/>
            <person name="Yang Q."/>
            <person name="An Z."/>
            <person name="Feng S."/>
            <person name="Deng Z."/>
            <person name="Wu W."/>
            <person name="Zeng X."/>
            <person name="Tu M."/>
            <person name="Wang X."/>
            <person name="Huang H."/>
        </authorList>
    </citation>
    <scope>NUCLEOTIDE SEQUENCE [LARGE SCALE GENOMIC DNA]</scope>
    <source>
        <strain evidence="2">MT/VB/25A 57/8</strain>
    </source>
</reference>
<evidence type="ECO:0000313" key="3">
    <source>
        <dbReference type="Proteomes" id="UP001174677"/>
    </source>
</evidence>
<comment type="caution">
    <text evidence="2">The sequence shown here is derived from an EMBL/GenBank/DDBJ whole genome shotgun (WGS) entry which is preliminary data.</text>
</comment>
<dbReference type="PROSITE" id="PS50076">
    <property type="entry name" value="DNAJ_2"/>
    <property type="match status" value="1"/>
</dbReference>
<dbReference type="Pfam" id="PF00226">
    <property type="entry name" value="DnaJ"/>
    <property type="match status" value="1"/>
</dbReference>
<dbReference type="InterPro" id="IPR018253">
    <property type="entry name" value="DnaJ_domain_CS"/>
</dbReference>
<dbReference type="EMBL" id="JARPOI010000010">
    <property type="protein sequence ID" value="KAJ9169795.1"/>
    <property type="molecule type" value="Genomic_DNA"/>
</dbReference>
<organism evidence="2 3">
    <name type="scientific">Hevea brasiliensis</name>
    <name type="common">Para rubber tree</name>
    <name type="synonym">Siphonia brasiliensis</name>
    <dbReference type="NCBI Taxonomy" id="3981"/>
    <lineage>
        <taxon>Eukaryota</taxon>
        <taxon>Viridiplantae</taxon>
        <taxon>Streptophyta</taxon>
        <taxon>Embryophyta</taxon>
        <taxon>Tracheophyta</taxon>
        <taxon>Spermatophyta</taxon>
        <taxon>Magnoliopsida</taxon>
        <taxon>eudicotyledons</taxon>
        <taxon>Gunneridae</taxon>
        <taxon>Pentapetalae</taxon>
        <taxon>rosids</taxon>
        <taxon>fabids</taxon>
        <taxon>Malpighiales</taxon>
        <taxon>Euphorbiaceae</taxon>
        <taxon>Crotonoideae</taxon>
        <taxon>Micrandreae</taxon>
        <taxon>Hevea</taxon>
    </lineage>
</organism>
<accession>A0ABQ9LSE5</accession>
<dbReference type="Gene3D" id="1.10.287.110">
    <property type="entry name" value="DnaJ domain"/>
    <property type="match status" value="1"/>
</dbReference>
<name>A0ABQ9LSE5_HEVBR</name>